<keyword evidence="7" id="KW-1185">Reference proteome</keyword>
<dbReference type="FunFam" id="1.10.10.10:FF:000001">
    <property type="entry name" value="LysR family transcriptional regulator"/>
    <property type="match status" value="1"/>
</dbReference>
<dbReference type="OrthoDB" id="9785745at2"/>
<dbReference type="GO" id="GO:0003677">
    <property type="term" value="F:DNA binding"/>
    <property type="evidence" value="ECO:0007669"/>
    <property type="project" value="UniProtKB-KW"/>
</dbReference>
<evidence type="ECO:0000313" key="6">
    <source>
        <dbReference type="EMBL" id="TQQ84758.1"/>
    </source>
</evidence>
<proteinExistence type="inferred from homology"/>
<evidence type="ECO:0000256" key="2">
    <source>
        <dbReference type="ARBA" id="ARBA00023015"/>
    </source>
</evidence>
<keyword evidence="2" id="KW-0805">Transcription regulation</keyword>
<keyword evidence="4" id="KW-0804">Transcription</keyword>
<evidence type="ECO:0000256" key="3">
    <source>
        <dbReference type="ARBA" id="ARBA00023125"/>
    </source>
</evidence>
<dbReference type="PROSITE" id="PS50931">
    <property type="entry name" value="HTH_LYSR"/>
    <property type="match status" value="1"/>
</dbReference>
<comment type="similarity">
    <text evidence="1">Belongs to the LysR transcriptional regulatory family.</text>
</comment>
<dbReference type="InterPro" id="IPR036390">
    <property type="entry name" value="WH_DNA-bd_sf"/>
</dbReference>
<gene>
    <name evidence="6" type="ORF">EXD82_04975</name>
</gene>
<dbReference type="Pfam" id="PF00126">
    <property type="entry name" value="HTH_1"/>
    <property type="match status" value="1"/>
</dbReference>
<keyword evidence="3" id="KW-0238">DNA-binding</keyword>
<organism evidence="6 7">
    <name type="scientific">Peptacetobacter hominis</name>
    <dbReference type="NCBI Taxonomy" id="2743610"/>
    <lineage>
        <taxon>Bacteria</taxon>
        <taxon>Bacillati</taxon>
        <taxon>Bacillota</taxon>
        <taxon>Clostridia</taxon>
        <taxon>Peptostreptococcales</taxon>
        <taxon>Peptostreptococcaceae</taxon>
        <taxon>Peptacetobacter</taxon>
    </lineage>
</organism>
<evidence type="ECO:0000256" key="4">
    <source>
        <dbReference type="ARBA" id="ARBA00023163"/>
    </source>
</evidence>
<dbReference type="InterPro" id="IPR005119">
    <property type="entry name" value="LysR_subst-bd"/>
</dbReference>
<dbReference type="GO" id="GO:0005829">
    <property type="term" value="C:cytosol"/>
    <property type="evidence" value="ECO:0007669"/>
    <property type="project" value="TreeGrafter"/>
</dbReference>
<dbReference type="InterPro" id="IPR000847">
    <property type="entry name" value="LysR_HTH_N"/>
</dbReference>
<accession>A0A544QVN8</accession>
<evidence type="ECO:0000259" key="5">
    <source>
        <dbReference type="PROSITE" id="PS50931"/>
    </source>
</evidence>
<dbReference type="SUPFAM" id="SSF53850">
    <property type="entry name" value="Periplasmic binding protein-like II"/>
    <property type="match status" value="1"/>
</dbReference>
<dbReference type="RefSeq" id="WP_142535813.1">
    <property type="nucleotide sequence ID" value="NZ_SGJB01000007.1"/>
</dbReference>
<dbReference type="GO" id="GO:0003700">
    <property type="term" value="F:DNA-binding transcription factor activity"/>
    <property type="evidence" value="ECO:0007669"/>
    <property type="project" value="InterPro"/>
</dbReference>
<reference evidence="6 7" key="1">
    <citation type="submission" date="2019-02" db="EMBL/GenBank/DDBJ databases">
        <title>Peptostreptococcaceae bacterium ZHW00191 nov., a new bacterium isolated from the human gut.</title>
        <authorList>
            <person name="Zhou H.-W."/>
            <person name="Chen X.-J."/>
        </authorList>
    </citation>
    <scope>NUCLEOTIDE SEQUENCE [LARGE SCALE GENOMIC DNA]</scope>
    <source>
        <strain evidence="6 7">ZHW00191</strain>
    </source>
</reference>
<evidence type="ECO:0000256" key="1">
    <source>
        <dbReference type="ARBA" id="ARBA00009437"/>
    </source>
</evidence>
<name>A0A544QVN8_9FIRM</name>
<sequence>MTIRHLKIFITVAETGKMSAAASKFYISQPAVSQAIKEMENYYGLLLFERVSKKLYITESGKKLLKYAKRVISEFDALEEEMIAEKQIKRIKIGVTITVGTNFISDVIDKINKYDPEIETVIYMNNTKNIEEMLLSSEIDIAVVEGNIKNKDLIVIPEVDDFLVLACSPSHTFANKDIIKYSELEDAYFVMREKGSGTRELFENFMEKNNLKIKTSWEVNCPSAIKNIILRNNCVAVVSARILEKEIKEGSLYVIKNSSNEWKRDFSVVYHKNKRLNKSAKKLIEIVKSNSEMNILDNIKTGKLIPDK</sequence>
<dbReference type="InterPro" id="IPR050950">
    <property type="entry name" value="HTH-type_LysR_regulators"/>
</dbReference>
<protein>
    <submittedName>
        <fullName evidence="6">LysR family transcriptional regulator</fullName>
    </submittedName>
</protein>
<dbReference type="EMBL" id="SGJB01000007">
    <property type="protein sequence ID" value="TQQ84758.1"/>
    <property type="molecule type" value="Genomic_DNA"/>
</dbReference>
<comment type="caution">
    <text evidence="6">The sequence shown here is derived from an EMBL/GenBank/DDBJ whole genome shotgun (WGS) entry which is preliminary data.</text>
</comment>
<evidence type="ECO:0000313" key="7">
    <source>
        <dbReference type="Proteomes" id="UP000317863"/>
    </source>
</evidence>
<dbReference type="PANTHER" id="PTHR30419">
    <property type="entry name" value="HTH-TYPE TRANSCRIPTIONAL REGULATOR YBHD"/>
    <property type="match status" value="1"/>
</dbReference>
<dbReference type="Gene3D" id="3.40.190.290">
    <property type="match status" value="1"/>
</dbReference>
<dbReference type="Gene3D" id="1.10.10.10">
    <property type="entry name" value="Winged helix-like DNA-binding domain superfamily/Winged helix DNA-binding domain"/>
    <property type="match status" value="1"/>
</dbReference>
<dbReference type="InterPro" id="IPR036388">
    <property type="entry name" value="WH-like_DNA-bd_sf"/>
</dbReference>
<feature type="domain" description="HTH lysR-type" evidence="5">
    <location>
        <begin position="1"/>
        <end position="58"/>
    </location>
</feature>
<dbReference type="PRINTS" id="PR00039">
    <property type="entry name" value="HTHLYSR"/>
</dbReference>
<dbReference type="Pfam" id="PF03466">
    <property type="entry name" value="LysR_substrate"/>
    <property type="match status" value="1"/>
</dbReference>
<dbReference type="AlphaFoldDB" id="A0A544QVN8"/>
<dbReference type="SUPFAM" id="SSF46785">
    <property type="entry name" value="Winged helix' DNA-binding domain"/>
    <property type="match status" value="1"/>
</dbReference>
<dbReference type="Proteomes" id="UP000317863">
    <property type="component" value="Unassembled WGS sequence"/>
</dbReference>
<dbReference type="PANTHER" id="PTHR30419:SF8">
    <property type="entry name" value="NITROGEN ASSIMILATION TRANSCRIPTIONAL ACTIVATOR-RELATED"/>
    <property type="match status" value="1"/>
</dbReference>